<accession>A0ABP8FBV0</accession>
<keyword evidence="2" id="KW-1185">Reference proteome</keyword>
<evidence type="ECO:0008006" key="3">
    <source>
        <dbReference type="Google" id="ProtNLM"/>
    </source>
</evidence>
<sequence>MNLKQTLQLFNPFHKGYDLPLLQKAASSMGVNLFDRSFYQMLGVDMPVWMEDKANEYLERGYLNADVFAITNYRANLQRNVKWKLYKKNGTESWDILEDHELLSLVNGLDLHAMSVYEDVTGNSYVYAPWLESGVNRGKATELSVLKSDLVQIVSGGAMEPVRGYKYIIDQNNSKGIDKAEVLHFKNFNPSSQAGSDLYGMSPLKAAIRQVSLSNAGTDSMAASYKNQGVKAIVYSKDNENVQWTEEQAVGLKRSWEQKNGIGRNGSVVFHSKELGKIDLGLSPVELNTLAGMLHSFRQLCNIYDGFPSQLLNDNESSTYNNLDSADKRVYMNCVLPRRSKWRDGLNEWLTPRYGADLYLDFDTSDISVLQENKKETAEWVDKAWYIKVKDKQKILGTPEDPNMDLYMVPNNLIPVKDIGDLTRSTDIEEEMKALKEKGVSEYGQK</sequence>
<proteinExistence type="predicted"/>
<evidence type="ECO:0000313" key="2">
    <source>
        <dbReference type="Proteomes" id="UP001501844"/>
    </source>
</evidence>
<name>A0ABP8FBV0_9BACT</name>
<dbReference type="Proteomes" id="UP001501844">
    <property type="component" value="Unassembled WGS sequence"/>
</dbReference>
<organism evidence="1 2">
    <name type="scientific">Nibribacter koreensis</name>
    <dbReference type="NCBI Taxonomy" id="1084519"/>
    <lineage>
        <taxon>Bacteria</taxon>
        <taxon>Pseudomonadati</taxon>
        <taxon>Bacteroidota</taxon>
        <taxon>Cytophagia</taxon>
        <taxon>Cytophagales</taxon>
        <taxon>Hymenobacteraceae</taxon>
        <taxon>Nibribacter</taxon>
    </lineage>
</organism>
<dbReference type="Pfam" id="PF04860">
    <property type="entry name" value="Phage_portal"/>
    <property type="match status" value="1"/>
</dbReference>
<dbReference type="EMBL" id="BAABGX010000001">
    <property type="protein sequence ID" value="GAA4299512.1"/>
    <property type="molecule type" value="Genomic_DNA"/>
</dbReference>
<reference evidence="2" key="1">
    <citation type="journal article" date="2019" name="Int. J. Syst. Evol. Microbiol.">
        <title>The Global Catalogue of Microorganisms (GCM) 10K type strain sequencing project: providing services to taxonomists for standard genome sequencing and annotation.</title>
        <authorList>
            <consortium name="The Broad Institute Genomics Platform"/>
            <consortium name="The Broad Institute Genome Sequencing Center for Infectious Disease"/>
            <person name="Wu L."/>
            <person name="Ma J."/>
        </authorList>
    </citation>
    <scope>NUCLEOTIDE SEQUENCE [LARGE SCALE GENOMIC DNA]</scope>
    <source>
        <strain evidence="2">JCM 17917</strain>
    </source>
</reference>
<dbReference type="InterPro" id="IPR006944">
    <property type="entry name" value="Phage/GTA_portal"/>
</dbReference>
<dbReference type="RefSeq" id="WP_345162732.1">
    <property type="nucleotide sequence ID" value="NZ_BAABGX010000001.1"/>
</dbReference>
<evidence type="ECO:0000313" key="1">
    <source>
        <dbReference type="EMBL" id="GAA4299512.1"/>
    </source>
</evidence>
<comment type="caution">
    <text evidence="1">The sequence shown here is derived from an EMBL/GenBank/DDBJ whole genome shotgun (WGS) entry which is preliminary data.</text>
</comment>
<gene>
    <name evidence="1" type="ORF">GCM10023183_08830</name>
</gene>
<protein>
    <recommendedName>
        <fullName evidence="3">Phage portal protein, HK97 family</fullName>
    </recommendedName>
</protein>